<dbReference type="InterPro" id="IPR013150">
    <property type="entry name" value="TFIIB_cyclin"/>
</dbReference>
<dbReference type="PRINTS" id="PR00685">
    <property type="entry name" value="TIFACTORIIB"/>
</dbReference>
<feature type="domain" description="Cyclin-like" evidence="3">
    <location>
        <begin position="227"/>
        <end position="308"/>
    </location>
</feature>
<keyword evidence="5" id="KW-1185">Reference proteome</keyword>
<dbReference type="PANTHER" id="PTHR11618">
    <property type="entry name" value="TRANSCRIPTION INITIATION FACTOR IIB-RELATED"/>
    <property type="match status" value="1"/>
</dbReference>
<dbReference type="SMART" id="SM00385">
    <property type="entry name" value="CYCLIN"/>
    <property type="match status" value="2"/>
</dbReference>
<dbReference type="GO" id="GO:0003743">
    <property type="term" value="F:translation initiation factor activity"/>
    <property type="evidence" value="ECO:0007669"/>
    <property type="project" value="UniProtKB-KW"/>
</dbReference>
<dbReference type="AlphaFoldDB" id="A0A2H1EHC1"/>
<dbReference type="Pfam" id="PF00382">
    <property type="entry name" value="TFIIB"/>
    <property type="match status" value="2"/>
</dbReference>
<evidence type="ECO:0000259" key="3">
    <source>
        <dbReference type="SMART" id="SM00385"/>
    </source>
</evidence>
<reference evidence="5" key="1">
    <citation type="submission" date="2016-12" db="EMBL/GenBank/DDBJ databases">
        <authorList>
            <person name="Herbold C."/>
        </authorList>
    </citation>
    <scope>NUCLEOTIDE SEQUENCE [LARGE SCALE GENOMIC DNA]</scope>
</reference>
<dbReference type="RefSeq" id="WP_101009625.1">
    <property type="nucleotide sequence ID" value="NZ_FRFC01000003.1"/>
</dbReference>
<name>A0A2H1EHC1_9ARCH</name>
<dbReference type="InterPro" id="IPR000812">
    <property type="entry name" value="TFIIB"/>
</dbReference>
<protein>
    <submittedName>
        <fullName evidence="4">Putative Transcription initiation factor IIB</fullName>
    </submittedName>
</protein>
<dbReference type="SUPFAM" id="SSF47954">
    <property type="entry name" value="Cyclin-like"/>
    <property type="match status" value="2"/>
</dbReference>
<dbReference type="OrthoDB" id="7429at2157"/>
<organism evidence="4 5">
    <name type="scientific">Nitrosotalea sinensis</name>
    <dbReference type="NCBI Taxonomy" id="1499975"/>
    <lineage>
        <taxon>Archaea</taxon>
        <taxon>Nitrososphaerota</taxon>
        <taxon>Nitrososphaeria</taxon>
        <taxon>Nitrosotaleales</taxon>
        <taxon>Nitrosotaleaceae</taxon>
        <taxon>Nitrosotalea</taxon>
    </lineage>
</organism>
<dbReference type="PANTHER" id="PTHR11618:SF13">
    <property type="entry name" value="TRANSCRIPTION INITIATION FACTOR IIB"/>
    <property type="match status" value="1"/>
</dbReference>
<evidence type="ECO:0000256" key="2">
    <source>
        <dbReference type="ARBA" id="ARBA00023163"/>
    </source>
</evidence>
<dbReference type="GO" id="GO:0070897">
    <property type="term" value="P:transcription preinitiation complex assembly"/>
    <property type="evidence" value="ECO:0007669"/>
    <property type="project" value="InterPro"/>
</dbReference>
<feature type="domain" description="Cyclin-like" evidence="3">
    <location>
        <begin position="133"/>
        <end position="214"/>
    </location>
</feature>
<keyword evidence="2" id="KW-0804">Transcription</keyword>
<sequence length="316" mass="34826">MSKRKQVLERPEISKKSSSEYSCITSGCKGWPIITDNSSGEILCGSCGRVLEERSPESAPLFESDSVDSPKRNFGLANSLTMYDMNMTTVMSDRDGMGKSLSSVNKNAFYRLKILNTRSAVAAKNKTLRSALVFLNVLQVKLALPDSVAENSAHLYRKAMREKMTVGRKSKNLVCACVYVACKQAGVPRSLGEISLTSNIGKKELGRTYRTLVEEMSLSLEPFSSVEFLAKVANEAQVSEKSQRNALELLLTLEKAGMTRGRNPKAMAAATLYLSCILNAEQKSQSEITRASGVTSTTIRARYYEIKKFILGPEER</sequence>
<gene>
    <name evidence="4" type="ORF">NSIN_20649</name>
</gene>
<evidence type="ECO:0000256" key="1">
    <source>
        <dbReference type="ARBA" id="ARBA00023015"/>
    </source>
</evidence>
<keyword evidence="1" id="KW-0805">Transcription regulation</keyword>
<dbReference type="SUPFAM" id="SSF57783">
    <property type="entry name" value="Zinc beta-ribbon"/>
    <property type="match status" value="1"/>
</dbReference>
<dbReference type="EMBL" id="FRFC01000003">
    <property type="protein sequence ID" value="SHO45409.1"/>
    <property type="molecule type" value="Genomic_DNA"/>
</dbReference>
<dbReference type="Proteomes" id="UP000232412">
    <property type="component" value="Unassembled WGS sequence"/>
</dbReference>
<dbReference type="InterPro" id="IPR036915">
    <property type="entry name" value="Cyclin-like_sf"/>
</dbReference>
<proteinExistence type="predicted"/>
<dbReference type="GO" id="GO:0097550">
    <property type="term" value="C:transcription preinitiation complex"/>
    <property type="evidence" value="ECO:0007669"/>
    <property type="project" value="TreeGrafter"/>
</dbReference>
<accession>A0A2H1EHC1</accession>
<keyword evidence="4" id="KW-0648">Protein biosynthesis</keyword>
<dbReference type="InterPro" id="IPR013763">
    <property type="entry name" value="Cyclin-like_dom"/>
</dbReference>
<keyword evidence="4" id="KW-0396">Initiation factor</keyword>
<evidence type="ECO:0000313" key="4">
    <source>
        <dbReference type="EMBL" id="SHO45409.1"/>
    </source>
</evidence>
<dbReference type="GO" id="GO:0017025">
    <property type="term" value="F:TBP-class protein binding"/>
    <property type="evidence" value="ECO:0007669"/>
    <property type="project" value="InterPro"/>
</dbReference>
<dbReference type="Gene3D" id="1.10.472.170">
    <property type="match status" value="1"/>
</dbReference>
<evidence type="ECO:0000313" key="5">
    <source>
        <dbReference type="Proteomes" id="UP000232412"/>
    </source>
</evidence>
<dbReference type="Gene3D" id="1.10.472.10">
    <property type="entry name" value="Cyclin-like"/>
    <property type="match status" value="1"/>
</dbReference>